<keyword evidence="1" id="KW-1133">Transmembrane helix</keyword>
<feature type="transmembrane region" description="Helical" evidence="1">
    <location>
        <begin position="95"/>
        <end position="117"/>
    </location>
</feature>
<proteinExistence type="predicted"/>
<sequence>METIGQKIKRNILFLTILLLGSLSLSLTMVKSGLNYSFGQGFWGPNGHDGIWHIALSQGLARGSFENSVFSGELLKNYHIGFDLLLVLINKLTKIPISLIYFQILPPIFALLIGLLTYKFVNIWIKNKLSATLSMFFVYFGGSLSWILGKGESTFWSQQGISTLINPPFALSLIFILLGLIAILKDKKILAIVFFGLLIQIKVYAGLLVLGALLVSGYFQIFIGALLISSLIFIPFNKEATSSISWQPFWFLETMASYSDRLGWDKFYSAMTTYKTGHIWIKGILAYGLAFTIFIVGNFGTRIIFLFNLLKRKIKLTKMDLFFYSVILAGILIPTFFVQKGTPWNTIQFFYYSLFFSSILSGIVLSKAKKYIVLVIILLTIPTTLLTLKDVYIPNRPPAKVSPEELSALSYLREKPTGVVLTYPFDSQKAKDAINNPPRPLYLYDSTSYVSAYTNKPVSLEDEVNLDILGYNWKERLLEIQGWYKETDLVKAKNFLKVNNIKYVYWLKGQRAFYGEGQLGITKIFENSSVDIFQVE</sequence>
<name>A0A0F9YJ64_9BACT</name>
<keyword evidence="1" id="KW-0472">Membrane</keyword>
<gene>
    <name evidence="2" type="ORF">UR21_C0010G0010</name>
</gene>
<evidence type="ECO:0000256" key="1">
    <source>
        <dbReference type="SAM" id="Phobius"/>
    </source>
</evidence>
<comment type="caution">
    <text evidence="2">The sequence shown here is derived from an EMBL/GenBank/DDBJ whole genome shotgun (WGS) entry which is preliminary data.</text>
</comment>
<feature type="transmembrane region" description="Helical" evidence="1">
    <location>
        <begin position="12"/>
        <end position="30"/>
    </location>
</feature>
<feature type="transmembrane region" description="Helical" evidence="1">
    <location>
        <begin position="168"/>
        <end position="184"/>
    </location>
</feature>
<evidence type="ECO:0000313" key="3">
    <source>
        <dbReference type="Proteomes" id="UP000034803"/>
    </source>
</evidence>
<keyword evidence="1" id="KW-0812">Transmembrane</keyword>
<reference evidence="2 3" key="1">
    <citation type="journal article" date="2015" name="Nature">
        <title>rRNA introns, odd ribosomes, and small enigmatic genomes across a large radiation of phyla.</title>
        <authorList>
            <person name="Brown C.T."/>
            <person name="Hug L.A."/>
            <person name="Thomas B.C."/>
            <person name="Sharon I."/>
            <person name="Castelle C.J."/>
            <person name="Singh A."/>
            <person name="Wilkins M.J."/>
            <person name="Williams K.H."/>
            <person name="Banfield J.F."/>
        </authorList>
    </citation>
    <scope>NUCLEOTIDE SEQUENCE [LARGE SCALE GENOMIC DNA]</scope>
</reference>
<accession>A0A0F9YJ64</accession>
<evidence type="ECO:0000313" key="2">
    <source>
        <dbReference type="EMBL" id="KKP31368.1"/>
    </source>
</evidence>
<feature type="transmembrane region" description="Helical" evidence="1">
    <location>
        <begin position="129"/>
        <end position="148"/>
    </location>
</feature>
<feature type="transmembrane region" description="Helical" evidence="1">
    <location>
        <begin position="371"/>
        <end position="388"/>
    </location>
</feature>
<dbReference type="EMBL" id="LBOI01000010">
    <property type="protein sequence ID" value="KKP31368.1"/>
    <property type="molecule type" value="Genomic_DNA"/>
</dbReference>
<evidence type="ECO:0008006" key="4">
    <source>
        <dbReference type="Google" id="ProtNLM"/>
    </source>
</evidence>
<feature type="transmembrane region" description="Helical" evidence="1">
    <location>
        <begin position="284"/>
        <end position="309"/>
    </location>
</feature>
<feature type="transmembrane region" description="Helical" evidence="1">
    <location>
        <begin position="321"/>
        <end position="337"/>
    </location>
</feature>
<protein>
    <recommendedName>
        <fullName evidence="4">Glycosyltransferase RgtA/B/C/D-like domain-containing protein</fullName>
    </recommendedName>
</protein>
<dbReference type="AlphaFoldDB" id="A0A0F9YJ64"/>
<organism evidence="2 3">
    <name type="scientific">Candidatus Woesebacteria bacterium GW2011_GWC2_31_9</name>
    <dbReference type="NCBI Taxonomy" id="1618586"/>
    <lineage>
        <taxon>Bacteria</taxon>
        <taxon>Candidatus Woeseibacteriota</taxon>
    </lineage>
</organism>
<feature type="transmembrane region" description="Helical" evidence="1">
    <location>
        <begin position="349"/>
        <end position="366"/>
    </location>
</feature>
<dbReference type="Proteomes" id="UP000034803">
    <property type="component" value="Unassembled WGS sequence"/>
</dbReference>